<feature type="domain" description="Carboxylesterase type B" evidence="5">
    <location>
        <begin position="30"/>
        <end position="474"/>
    </location>
</feature>
<dbReference type="InterPro" id="IPR050309">
    <property type="entry name" value="Type-B_Carboxylest/Lipase"/>
</dbReference>
<dbReference type="RefSeq" id="WP_083363764.1">
    <property type="nucleotide sequence ID" value="NZ_LT629742.1"/>
</dbReference>
<dbReference type="AlphaFoldDB" id="A0A1H1TSU5"/>
<keyword evidence="2 3" id="KW-0378">Hydrolase</keyword>
<dbReference type="InterPro" id="IPR002018">
    <property type="entry name" value="CarbesteraseB"/>
</dbReference>
<protein>
    <recommendedName>
        <fullName evidence="3">Carboxylic ester hydrolase</fullName>
        <ecNumber evidence="3">3.1.1.-</ecNumber>
    </recommendedName>
</protein>
<evidence type="ECO:0000256" key="2">
    <source>
        <dbReference type="ARBA" id="ARBA00022801"/>
    </source>
</evidence>
<dbReference type="Pfam" id="PF00135">
    <property type="entry name" value="COesterase"/>
    <property type="match status" value="1"/>
</dbReference>
<dbReference type="GO" id="GO:0016787">
    <property type="term" value="F:hydrolase activity"/>
    <property type="evidence" value="ECO:0007669"/>
    <property type="project" value="UniProtKB-KW"/>
</dbReference>
<dbReference type="SUPFAM" id="SSF53474">
    <property type="entry name" value="alpha/beta-Hydrolases"/>
    <property type="match status" value="1"/>
</dbReference>
<evidence type="ECO:0000256" key="1">
    <source>
        <dbReference type="ARBA" id="ARBA00005964"/>
    </source>
</evidence>
<name>A0A1H1TSU5_9MICO</name>
<evidence type="ECO:0000313" key="7">
    <source>
        <dbReference type="Proteomes" id="UP000181956"/>
    </source>
</evidence>
<dbReference type="Gene3D" id="3.40.50.1820">
    <property type="entry name" value="alpha/beta hydrolase"/>
    <property type="match status" value="1"/>
</dbReference>
<dbReference type="InterPro" id="IPR029058">
    <property type="entry name" value="AB_hydrolase_fold"/>
</dbReference>
<accession>A0A1H1TSU5</accession>
<dbReference type="STRING" id="412690.SAMN04489834_1837"/>
<sequence>MPESTEVPESTDDPESTDVPRGSEASDVGVDTESGRIRGSLAGGVRRFLGVPYAAAPFGALRFRPPQPVPSWPGERDCTTPGATAPQLPYGGGMERFLGSVSVPGEEILNLAIWAPERRDAALAPVIVWIHGGSLSRGSNALEAYDGTRFARDGVIFIGVNYRLGAEGFSVFADGEANLGLADQIAALRWVRRNIWAFGGDPSRVTVMGESAGAITIAALLARPDAASLFDRAIMQSGPPDAKPAKTAGTVTRRMAKLLGVAPLRAAFAELSPARLLDAQRRATAGTTPITGGPAFALTLGTETVPRHPMTALTGGAGSGIPVLMGANTEEYRLWFIPTGLLAKIGRAHIAVAMAKFGISPRTVRLYRRNRPGASRGELFGALATDLLLRIPLNKLADARLRVPGAAPSFVYEFAWRSPVDGLGACHALELGFVFDNVGSEEAVAMAGPGAPRRLATDMHAAWVRFAATGDPGWPAWSPERPVKVWDGAADAVVLAPREDERARWR</sequence>
<evidence type="ECO:0000256" key="3">
    <source>
        <dbReference type="RuleBase" id="RU361235"/>
    </source>
</evidence>
<keyword evidence="7" id="KW-1185">Reference proteome</keyword>
<reference evidence="7" key="1">
    <citation type="submission" date="2016-10" db="EMBL/GenBank/DDBJ databases">
        <authorList>
            <person name="Varghese N."/>
            <person name="Submissions S."/>
        </authorList>
    </citation>
    <scope>NUCLEOTIDE SEQUENCE [LARGE SCALE GENOMIC DNA]</scope>
    <source>
        <strain evidence="7">DSM 21772</strain>
    </source>
</reference>
<dbReference type="Proteomes" id="UP000181956">
    <property type="component" value="Chromosome I"/>
</dbReference>
<dbReference type="EMBL" id="LT629742">
    <property type="protein sequence ID" value="SDS63204.1"/>
    <property type="molecule type" value="Genomic_DNA"/>
</dbReference>
<dbReference type="PROSITE" id="PS00122">
    <property type="entry name" value="CARBOXYLESTERASE_B_1"/>
    <property type="match status" value="1"/>
</dbReference>
<dbReference type="EC" id="3.1.1.-" evidence="3"/>
<dbReference type="PANTHER" id="PTHR11559">
    <property type="entry name" value="CARBOXYLESTERASE"/>
    <property type="match status" value="1"/>
</dbReference>
<evidence type="ECO:0000313" key="6">
    <source>
        <dbReference type="EMBL" id="SDS63204.1"/>
    </source>
</evidence>
<dbReference type="OrthoDB" id="3199405at2"/>
<feature type="region of interest" description="Disordered" evidence="4">
    <location>
        <begin position="1"/>
        <end position="35"/>
    </location>
</feature>
<gene>
    <name evidence="6" type="ORF">SAMN04489834_1837</name>
</gene>
<evidence type="ECO:0000256" key="4">
    <source>
        <dbReference type="SAM" id="MobiDB-lite"/>
    </source>
</evidence>
<organism evidence="6 7">
    <name type="scientific">Microterricola viridarii</name>
    <dbReference type="NCBI Taxonomy" id="412690"/>
    <lineage>
        <taxon>Bacteria</taxon>
        <taxon>Bacillati</taxon>
        <taxon>Actinomycetota</taxon>
        <taxon>Actinomycetes</taxon>
        <taxon>Micrococcales</taxon>
        <taxon>Microbacteriaceae</taxon>
        <taxon>Microterricola</taxon>
    </lineage>
</organism>
<dbReference type="InterPro" id="IPR019826">
    <property type="entry name" value="Carboxylesterase_B_AS"/>
</dbReference>
<evidence type="ECO:0000259" key="5">
    <source>
        <dbReference type="Pfam" id="PF00135"/>
    </source>
</evidence>
<comment type="similarity">
    <text evidence="1 3">Belongs to the type-B carboxylesterase/lipase family.</text>
</comment>
<proteinExistence type="inferred from homology"/>